<accession>A0AAD5C2V5</accession>
<dbReference type="InterPro" id="IPR054576">
    <property type="entry name" value="At5g48480-like_N"/>
</dbReference>
<proteinExistence type="predicted"/>
<dbReference type="Pfam" id="PF22650">
    <property type="entry name" value="At5g48480-like_C"/>
    <property type="match status" value="1"/>
</dbReference>
<dbReference type="InterPro" id="IPR029068">
    <property type="entry name" value="Glyas_Bleomycin-R_OHBP_Dase"/>
</dbReference>
<dbReference type="InterPro" id="IPR037523">
    <property type="entry name" value="VOC_core"/>
</dbReference>
<feature type="domain" description="VOC" evidence="1">
    <location>
        <begin position="30"/>
        <end position="162"/>
    </location>
</feature>
<dbReference type="InterPro" id="IPR054575">
    <property type="entry name" value="At5g48480-like_C"/>
</dbReference>
<dbReference type="Pfam" id="PF22656">
    <property type="entry name" value="At5g48480-like_N"/>
    <property type="match status" value="1"/>
</dbReference>
<keyword evidence="3" id="KW-1185">Reference proteome</keyword>
<evidence type="ECO:0000313" key="3">
    <source>
        <dbReference type="Proteomes" id="UP001206925"/>
    </source>
</evidence>
<dbReference type="AlphaFoldDB" id="A0AAD5C2V5"/>
<protein>
    <recommendedName>
        <fullName evidence="1">VOC domain-containing protein</fullName>
    </recommendedName>
</protein>
<comment type="caution">
    <text evidence="2">The sequence shown here is derived from an EMBL/GenBank/DDBJ whole genome shotgun (WGS) entry which is preliminary data.</text>
</comment>
<name>A0AAD5C2V5_AMBAR</name>
<evidence type="ECO:0000259" key="1">
    <source>
        <dbReference type="PROSITE" id="PS51819"/>
    </source>
</evidence>
<dbReference type="PROSITE" id="PS51819">
    <property type="entry name" value="VOC"/>
    <property type="match status" value="1"/>
</dbReference>
<dbReference type="PANTHER" id="PTHR34109:SF1">
    <property type="entry name" value="VOC DOMAIN-CONTAINING PROTEIN"/>
    <property type="match status" value="1"/>
</dbReference>
<dbReference type="PANTHER" id="PTHR34109">
    <property type="entry name" value="BNAUNNG04460D PROTEIN-RELATED"/>
    <property type="match status" value="1"/>
</dbReference>
<reference evidence="2" key="1">
    <citation type="submission" date="2022-06" db="EMBL/GenBank/DDBJ databases">
        <title>Uncovering the hologenomic basis of an extraordinary plant invasion.</title>
        <authorList>
            <person name="Bieker V.C."/>
            <person name="Martin M.D."/>
            <person name="Gilbert T."/>
            <person name="Hodgins K."/>
            <person name="Battlay P."/>
            <person name="Petersen B."/>
            <person name="Wilson J."/>
        </authorList>
    </citation>
    <scope>NUCLEOTIDE SEQUENCE</scope>
    <source>
        <strain evidence="2">AA19_3_7</strain>
        <tissue evidence="2">Leaf</tissue>
    </source>
</reference>
<sequence length="172" mass="17729">MATEVNDGVAAAVSEVNGGDVEKTVVTFTAVKPKVFVEASKVAEAVAFYKGAFGAEEVNRVNHPKRKADQELPVLVSAEVKIGSSSVIVSDVSEDSSATEKGVGSGLVFCLETEDIEAAVETAVKAGAVADGEITEGEGACYGGRVGKLKDPYGVVWTICTPTEKKCGDVEA</sequence>
<dbReference type="EMBL" id="JAMZMK010009741">
    <property type="protein sequence ID" value="KAI7734373.1"/>
    <property type="molecule type" value="Genomic_DNA"/>
</dbReference>
<organism evidence="2 3">
    <name type="scientific">Ambrosia artemisiifolia</name>
    <name type="common">Common ragweed</name>
    <dbReference type="NCBI Taxonomy" id="4212"/>
    <lineage>
        <taxon>Eukaryota</taxon>
        <taxon>Viridiplantae</taxon>
        <taxon>Streptophyta</taxon>
        <taxon>Embryophyta</taxon>
        <taxon>Tracheophyta</taxon>
        <taxon>Spermatophyta</taxon>
        <taxon>Magnoliopsida</taxon>
        <taxon>eudicotyledons</taxon>
        <taxon>Gunneridae</taxon>
        <taxon>Pentapetalae</taxon>
        <taxon>asterids</taxon>
        <taxon>campanulids</taxon>
        <taxon>Asterales</taxon>
        <taxon>Asteraceae</taxon>
        <taxon>Asteroideae</taxon>
        <taxon>Heliantheae alliance</taxon>
        <taxon>Heliantheae</taxon>
        <taxon>Ambrosia</taxon>
    </lineage>
</organism>
<gene>
    <name evidence="2" type="ORF">M8C21_024533</name>
</gene>
<evidence type="ECO:0000313" key="2">
    <source>
        <dbReference type="EMBL" id="KAI7734373.1"/>
    </source>
</evidence>
<dbReference type="SUPFAM" id="SSF54593">
    <property type="entry name" value="Glyoxalase/Bleomycin resistance protein/Dihydroxybiphenyl dioxygenase"/>
    <property type="match status" value="1"/>
</dbReference>
<dbReference type="Proteomes" id="UP001206925">
    <property type="component" value="Unassembled WGS sequence"/>
</dbReference>
<dbReference type="Gene3D" id="3.10.180.10">
    <property type="entry name" value="2,3-Dihydroxybiphenyl 1,2-Dioxygenase, domain 1"/>
    <property type="match status" value="1"/>
</dbReference>